<organism evidence="2 3">
    <name type="scientific">Rubroshorea leprosula</name>
    <dbReference type="NCBI Taxonomy" id="152421"/>
    <lineage>
        <taxon>Eukaryota</taxon>
        <taxon>Viridiplantae</taxon>
        <taxon>Streptophyta</taxon>
        <taxon>Embryophyta</taxon>
        <taxon>Tracheophyta</taxon>
        <taxon>Spermatophyta</taxon>
        <taxon>Magnoliopsida</taxon>
        <taxon>eudicotyledons</taxon>
        <taxon>Gunneridae</taxon>
        <taxon>Pentapetalae</taxon>
        <taxon>rosids</taxon>
        <taxon>malvids</taxon>
        <taxon>Malvales</taxon>
        <taxon>Dipterocarpaceae</taxon>
        <taxon>Rubroshorea</taxon>
    </lineage>
</organism>
<name>A0AAV5K7A1_9ROSI</name>
<protein>
    <submittedName>
        <fullName evidence="2">Uncharacterized protein</fullName>
    </submittedName>
</protein>
<evidence type="ECO:0000256" key="1">
    <source>
        <dbReference type="SAM" id="MobiDB-lite"/>
    </source>
</evidence>
<gene>
    <name evidence="2" type="ORF">SLEP1_g29963</name>
</gene>
<dbReference type="Proteomes" id="UP001054252">
    <property type="component" value="Unassembled WGS sequence"/>
</dbReference>
<evidence type="ECO:0000313" key="3">
    <source>
        <dbReference type="Proteomes" id="UP001054252"/>
    </source>
</evidence>
<feature type="region of interest" description="Disordered" evidence="1">
    <location>
        <begin position="71"/>
        <end position="106"/>
    </location>
</feature>
<feature type="compositionally biased region" description="Polar residues" evidence="1">
    <location>
        <begin position="97"/>
        <end position="106"/>
    </location>
</feature>
<accession>A0AAV5K7A1</accession>
<proteinExistence type="predicted"/>
<sequence length="106" mass="11715">MKSGTIEAFLIYTINGFSLRASNPNLATFVGEIPKHLVPELLELPRPELPELPPLTEVELPPFPEFSSILRPELPELPNPTLPTFPTIPEDIPKPKQNPSHSTSSP</sequence>
<comment type="caution">
    <text evidence="2">The sequence shown here is derived from an EMBL/GenBank/DDBJ whole genome shotgun (WGS) entry which is preliminary data.</text>
</comment>
<evidence type="ECO:0000313" key="2">
    <source>
        <dbReference type="EMBL" id="GKV19739.1"/>
    </source>
</evidence>
<keyword evidence="3" id="KW-1185">Reference proteome</keyword>
<dbReference type="AlphaFoldDB" id="A0AAV5K7A1"/>
<dbReference type="EMBL" id="BPVZ01000053">
    <property type="protein sequence ID" value="GKV19739.1"/>
    <property type="molecule type" value="Genomic_DNA"/>
</dbReference>
<reference evidence="2 3" key="1">
    <citation type="journal article" date="2021" name="Commun. Biol.">
        <title>The genome of Shorea leprosula (Dipterocarpaceae) highlights the ecological relevance of drought in aseasonal tropical rainforests.</title>
        <authorList>
            <person name="Ng K.K.S."/>
            <person name="Kobayashi M.J."/>
            <person name="Fawcett J.A."/>
            <person name="Hatakeyama M."/>
            <person name="Paape T."/>
            <person name="Ng C.H."/>
            <person name="Ang C.C."/>
            <person name="Tnah L.H."/>
            <person name="Lee C.T."/>
            <person name="Nishiyama T."/>
            <person name="Sese J."/>
            <person name="O'Brien M.J."/>
            <person name="Copetti D."/>
            <person name="Mohd Noor M.I."/>
            <person name="Ong R.C."/>
            <person name="Putra M."/>
            <person name="Sireger I.Z."/>
            <person name="Indrioko S."/>
            <person name="Kosugi Y."/>
            <person name="Izuno A."/>
            <person name="Isagi Y."/>
            <person name="Lee S.L."/>
            <person name="Shimizu K.K."/>
        </authorList>
    </citation>
    <scope>NUCLEOTIDE SEQUENCE [LARGE SCALE GENOMIC DNA]</scope>
    <source>
        <strain evidence="2">214</strain>
    </source>
</reference>